<evidence type="ECO:0000313" key="1">
    <source>
        <dbReference type="EMBL" id="CAD7277309.1"/>
    </source>
</evidence>
<dbReference type="EMBL" id="OA882903">
    <property type="protein sequence ID" value="CAD7277309.1"/>
    <property type="molecule type" value="Genomic_DNA"/>
</dbReference>
<keyword evidence="2" id="KW-1185">Reference proteome</keyword>
<reference evidence="1" key="1">
    <citation type="submission" date="2020-11" db="EMBL/GenBank/DDBJ databases">
        <authorList>
            <person name="Tran Van P."/>
        </authorList>
    </citation>
    <scope>NUCLEOTIDE SEQUENCE</scope>
</reference>
<dbReference type="AlphaFoldDB" id="A0A7R9BNM6"/>
<dbReference type="Proteomes" id="UP000678499">
    <property type="component" value="Unassembled WGS sequence"/>
</dbReference>
<gene>
    <name evidence="1" type="ORF">NMOB1V02_LOCUS5044</name>
</gene>
<name>A0A7R9BNM6_9CRUS</name>
<evidence type="ECO:0000313" key="2">
    <source>
        <dbReference type="Proteomes" id="UP000678499"/>
    </source>
</evidence>
<accession>A0A7R9BNM6</accession>
<protein>
    <submittedName>
        <fullName evidence="1">Uncharacterized protein</fullName>
    </submittedName>
</protein>
<organism evidence="1">
    <name type="scientific">Notodromas monacha</name>
    <dbReference type="NCBI Taxonomy" id="399045"/>
    <lineage>
        <taxon>Eukaryota</taxon>
        <taxon>Metazoa</taxon>
        <taxon>Ecdysozoa</taxon>
        <taxon>Arthropoda</taxon>
        <taxon>Crustacea</taxon>
        <taxon>Oligostraca</taxon>
        <taxon>Ostracoda</taxon>
        <taxon>Podocopa</taxon>
        <taxon>Podocopida</taxon>
        <taxon>Cypridocopina</taxon>
        <taxon>Cypridoidea</taxon>
        <taxon>Cyprididae</taxon>
        <taxon>Notodromas</taxon>
    </lineage>
</organism>
<sequence length="77" mass="8364">MRGSDTCLTPGGNNLAGVMLFEDSSRFSSDSAIMVATTQEEDPEVISPATAFFSEVSRISPTPKKKNHPRDFILSRS</sequence>
<proteinExistence type="predicted"/>
<dbReference type="EMBL" id="CAJPEX010000866">
    <property type="protein sequence ID" value="CAG0917461.1"/>
    <property type="molecule type" value="Genomic_DNA"/>
</dbReference>